<feature type="domain" description="AMP-binding enzyme C-terminal" evidence="5">
    <location>
        <begin position="353"/>
        <end position="428"/>
    </location>
</feature>
<dbReference type="SUPFAM" id="SSF56801">
    <property type="entry name" value="Acetyl-CoA synthetase-like"/>
    <property type="match status" value="1"/>
</dbReference>
<dbReference type="EMBL" id="RBXT01000001">
    <property type="protein sequence ID" value="RKT77291.1"/>
    <property type="molecule type" value="Genomic_DNA"/>
</dbReference>
<accession>A0A495XRW8</accession>
<dbReference type="Pfam" id="PF00501">
    <property type="entry name" value="AMP-binding"/>
    <property type="match status" value="1"/>
</dbReference>
<dbReference type="AlphaFoldDB" id="A0A495XRW8"/>
<evidence type="ECO:0000313" key="7">
    <source>
        <dbReference type="Proteomes" id="UP000278440"/>
    </source>
</evidence>
<dbReference type="InterPro" id="IPR042099">
    <property type="entry name" value="ANL_N_sf"/>
</dbReference>
<dbReference type="GO" id="GO:0031956">
    <property type="term" value="F:medium-chain fatty acid-CoA ligase activity"/>
    <property type="evidence" value="ECO:0007669"/>
    <property type="project" value="TreeGrafter"/>
</dbReference>
<comment type="similarity">
    <text evidence="1">Belongs to the ATP-dependent AMP-binding enzyme family.</text>
</comment>
<dbReference type="Proteomes" id="UP000278440">
    <property type="component" value="Unassembled WGS sequence"/>
</dbReference>
<organism evidence="6 7">
    <name type="scientific">Terracoccus luteus</name>
    <dbReference type="NCBI Taxonomy" id="53356"/>
    <lineage>
        <taxon>Bacteria</taxon>
        <taxon>Bacillati</taxon>
        <taxon>Actinomycetota</taxon>
        <taxon>Actinomycetes</taxon>
        <taxon>Micrococcales</taxon>
        <taxon>Intrasporangiaceae</taxon>
        <taxon>Terracoccus</taxon>
    </lineage>
</organism>
<sequence>MSPSPAGHAAGNRVVTQDFDGTWEQLQSLPLPPSSALAARHHLDAVRAVRTAADGAHELLVAGRSRLTADLRDELRAEGLAVVDVVDVGGSADTGDAADVGDTTGGPVEVTSPTTDREPVPGRVWLLTSGSTGRPKRVAHTLDSLTTVGGEQPPRTWLCPYAHGAYAWWQVVTLGLRHPGQDILFVEPDELDTWPARALEVGVTAASGTPTFWRQALYRDPDAVAALPLEQVTLGGEPVDQAILTRLTELFPAARVSWIYASSEAGASIAVHDGLAGFPAAWLGRQQEGRARLDVVDGELVIASPRRGAGVDDVLRTGDRAEVVDGRVLLPGRVASDEINVGGAKASAAQVRAVLLDHPRVAWAAVRGRRAPIVGSIVTADVVPVRTDGPGTDPLTEADLSAWCTDRLPDHAVPRRVRFLDQIPIKESLKSDV</sequence>
<evidence type="ECO:0000256" key="2">
    <source>
        <dbReference type="ARBA" id="ARBA00022598"/>
    </source>
</evidence>
<feature type="compositionally biased region" description="Low complexity" evidence="3">
    <location>
        <begin position="91"/>
        <end position="106"/>
    </location>
</feature>
<gene>
    <name evidence="6" type="ORF">DFJ68_0711</name>
</gene>
<feature type="region of interest" description="Disordered" evidence="3">
    <location>
        <begin position="91"/>
        <end position="120"/>
    </location>
</feature>
<dbReference type="Gene3D" id="3.30.300.30">
    <property type="match status" value="1"/>
</dbReference>
<dbReference type="GO" id="GO:0006631">
    <property type="term" value="P:fatty acid metabolic process"/>
    <property type="evidence" value="ECO:0007669"/>
    <property type="project" value="TreeGrafter"/>
</dbReference>
<dbReference type="InterPro" id="IPR000873">
    <property type="entry name" value="AMP-dep_synth/lig_dom"/>
</dbReference>
<evidence type="ECO:0000256" key="3">
    <source>
        <dbReference type="SAM" id="MobiDB-lite"/>
    </source>
</evidence>
<evidence type="ECO:0000313" key="6">
    <source>
        <dbReference type="EMBL" id="RKT77291.1"/>
    </source>
</evidence>
<feature type="domain" description="AMP-dependent synthetase/ligase" evidence="4">
    <location>
        <begin position="115"/>
        <end position="271"/>
    </location>
</feature>
<dbReference type="PANTHER" id="PTHR43201:SF5">
    <property type="entry name" value="MEDIUM-CHAIN ACYL-COA LIGASE ACSF2, MITOCHONDRIAL"/>
    <property type="match status" value="1"/>
</dbReference>
<dbReference type="InterPro" id="IPR025110">
    <property type="entry name" value="AMP-bd_C"/>
</dbReference>
<dbReference type="InterPro" id="IPR045851">
    <property type="entry name" value="AMP-bd_C_sf"/>
</dbReference>
<keyword evidence="7" id="KW-1185">Reference proteome</keyword>
<dbReference type="RefSeq" id="WP_245963437.1">
    <property type="nucleotide sequence ID" value="NZ_RBXT01000001.1"/>
</dbReference>
<dbReference type="Gene3D" id="3.40.50.12780">
    <property type="entry name" value="N-terminal domain of ligase-like"/>
    <property type="match status" value="1"/>
</dbReference>
<reference evidence="6 7" key="1">
    <citation type="submission" date="2018-10" db="EMBL/GenBank/DDBJ databases">
        <title>Sequencing the genomes of 1000 actinobacteria strains.</title>
        <authorList>
            <person name="Klenk H.-P."/>
        </authorList>
    </citation>
    <scope>NUCLEOTIDE SEQUENCE [LARGE SCALE GENOMIC DNA]</scope>
    <source>
        <strain evidence="6 7">DSM 44267</strain>
    </source>
</reference>
<evidence type="ECO:0000259" key="5">
    <source>
        <dbReference type="Pfam" id="PF13193"/>
    </source>
</evidence>
<comment type="caution">
    <text evidence="6">The sequence shown here is derived from an EMBL/GenBank/DDBJ whole genome shotgun (WGS) entry which is preliminary data.</text>
</comment>
<keyword evidence="2 6" id="KW-0436">Ligase</keyword>
<dbReference type="Pfam" id="PF13193">
    <property type="entry name" value="AMP-binding_C"/>
    <property type="match status" value="1"/>
</dbReference>
<evidence type="ECO:0000256" key="1">
    <source>
        <dbReference type="ARBA" id="ARBA00006432"/>
    </source>
</evidence>
<protein>
    <submittedName>
        <fullName evidence="6">Acyl-CoA synthetase (AMP-forming)/AMP-acid ligase II</fullName>
    </submittedName>
</protein>
<proteinExistence type="inferred from homology"/>
<dbReference type="PANTHER" id="PTHR43201">
    <property type="entry name" value="ACYL-COA SYNTHETASE"/>
    <property type="match status" value="1"/>
</dbReference>
<evidence type="ECO:0000259" key="4">
    <source>
        <dbReference type="Pfam" id="PF00501"/>
    </source>
</evidence>
<name>A0A495XRW8_9MICO</name>